<keyword evidence="2" id="KW-1185">Reference proteome</keyword>
<dbReference type="EMBL" id="JBHSWU010000004">
    <property type="protein sequence ID" value="MFC6723120.1"/>
    <property type="molecule type" value="Genomic_DNA"/>
</dbReference>
<comment type="caution">
    <text evidence="1">The sequence shown here is derived from an EMBL/GenBank/DDBJ whole genome shotgun (WGS) entry which is preliminary data.</text>
</comment>
<sequence length="128" mass="13037">YSRRRLLAGSAVALAATSGCVTTGMGVQGDLGGSEVFAEVSLMESWTANHATAKLTLTDGATTDLNVRRLAVVNASGSSVWTGTVEPAQTSVSNVMLPVGKPTTLAAANASGEFVERVEVTVAGDRLP</sequence>
<gene>
    <name evidence="1" type="ORF">ACFQE1_01675</name>
</gene>
<organism evidence="1 2">
    <name type="scientific">Halobium palmae</name>
    <dbReference type="NCBI Taxonomy" id="1776492"/>
    <lineage>
        <taxon>Archaea</taxon>
        <taxon>Methanobacteriati</taxon>
        <taxon>Methanobacteriota</taxon>
        <taxon>Stenosarchaea group</taxon>
        <taxon>Halobacteria</taxon>
        <taxon>Halobacteriales</taxon>
        <taxon>Haloferacaceae</taxon>
        <taxon>Halobium</taxon>
    </lineage>
</organism>
<name>A0ABD5RUK8_9EURY</name>
<evidence type="ECO:0000313" key="2">
    <source>
        <dbReference type="Proteomes" id="UP001596328"/>
    </source>
</evidence>
<protein>
    <submittedName>
        <fullName evidence="1">Uncharacterized protein</fullName>
    </submittedName>
</protein>
<feature type="non-terminal residue" evidence="1">
    <location>
        <position position="1"/>
    </location>
</feature>
<evidence type="ECO:0000313" key="1">
    <source>
        <dbReference type="EMBL" id="MFC6723120.1"/>
    </source>
</evidence>
<dbReference type="AlphaFoldDB" id="A0ABD5RUK8"/>
<dbReference type="Proteomes" id="UP001596328">
    <property type="component" value="Unassembled WGS sequence"/>
</dbReference>
<reference evidence="1 2" key="1">
    <citation type="journal article" date="2019" name="Int. J. Syst. Evol. Microbiol.">
        <title>The Global Catalogue of Microorganisms (GCM) 10K type strain sequencing project: providing services to taxonomists for standard genome sequencing and annotation.</title>
        <authorList>
            <consortium name="The Broad Institute Genomics Platform"/>
            <consortium name="The Broad Institute Genome Sequencing Center for Infectious Disease"/>
            <person name="Wu L."/>
            <person name="Ma J."/>
        </authorList>
    </citation>
    <scope>NUCLEOTIDE SEQUENCE [LARGE SCALE GENOMIC DNA]</scope>
    <source>
        <strain evidence="1 2">NBRC 111368</strain>
    </source>
</reference>
<proteinExistence type="predicted"/>
<accession>A0ABD5RUK8</accession>